<sequence>MATPLEEQRPPLTLVKDTPAPAPAFEFEKRPRPAWMMSGEQLRQWAVYARDNAVDAIRFHATHSPYYLGWSVRGYRRLCLRWWAARQDDYRQQIATAKQMLRASKGKPADEARFKALVDVRRAEYKAHKKKHWIKTGISGFIIAAGTTAAVTLGSWWVHLLLALAFIVVGACFGRPEEPSVQPVQAPTRTSHLGEDTMRRVLVEAGAIPEKRADEIRGVGIPHAEGPGIAYAVHTPSGIPASVAVGKKQQVAAALGVHSDWLDLSVGSVETLLLIWVASEDPFGVVRRSPLVGHKGALDLWNDGAPILYGKRSNIVRMTLRDLMMLIGGRTRSGKGMLLANLNLAMAKDVRINIRLFDGKASGEHNALAPLLDTFVKKNPERLALFTRAVLEDLDRRADFLDERGKSKLTEDLIDEIGGIEVIVIDELATYTARATSQFVEEIVENLCQIAAVGAGLGVLLVLATQVPEVDVVRGRLRQNLVARAAMNTESPQASNTILGDGMAGQGYDASLIPLSQRGRCWLDTPDTGTVPARSGLVEDDDRPPIIAEGLELRRAAKRLPGQWRDPIEARLTVWTGVSSAAGGPKGNGRILRVSLLDQLEAVAKSTGRDCATNTEVFSALAAADPAKWGQRDGEAGRAWSSRLGKAIKDELEQLGVALEVKRVAGPDGERTPGYALEDILAARNVRK</sequence>
<dbReference type="PANTHER" id="PTHR22683:SF41">
    <property type="entry name" value="DNA TRANSLOCASE FTSK"/>
    <property type="match status" value="1"/>
</dbReference>
<dbReference type="PROSITE" id="PS50901">
    <property type="entry name" value="FTSK"/>
    <property type="match status" value="1"/>
</dbReference>
<dbReference type="InterPro" id="IPR002543">
    <property type="entry name" value="FtsK_dom"/>
</dbReference>
<keyword evidence="5" id="KW-0472">Membrane</keyword>
<keyword evidence="5" id="KW-1133">Transmembrane helix</keyword>
<gene>
    <name evidence="7" type="ORF">IHE70_01570</name>
</gene>
<proteinExistence type="predicted"/>
<dbReference type="PANTHER" id="PTHR22683">
    <property type="entry name" value="SPORULATION PROTEIN RELATED"/>
    <property type="match status" value="1"/>
</dbReference>
<evidence type="ECO:0000256" key="4">
    <source>
        <dbReference type="SAM" id="MobiDB-lite"/>
    </source>
</evidence>
<protein>
    <recommendedName>
        <fullName evidence="6">FtsK domain-containing protein</fullName>
    </recommendedName>
</protein>
<evidence type="ECO:0000259" key="6">
    <source>
        <dbReference type="PROSITE" id="PS50901"/>
    </source>
</evidence>
<dbReference type="AlphaFoldDB" id="A0A927KYV7"/>
<evidence type="ECO:0000313" key="8">
    <source>
        <dbReference type="Proteomes" id="UP000661025"/>
    </source>
</evidence>
<dbReference type="InterPro" id="IPR050206">
    <property type="entry name" value="FtsK/SpoIIIE/SftA"/>
</dbReference>
<evidence type="ECO:0000256" key="5">
    <source>
        <dbReference type="SAM" id="Phobius"/>
    </source>
</evidence>
<evidence type="ECO:0000313" key="7">
    <source>
        <dbReference type="EMBL" id="MBD9721953.1"/>
    </source>
</evidence>
<accession>A0A927KYV7</accession>
<evidence type="ECO:0000256" key="1">
    <source>
        <dbReference type="ARBA" id="ARBA00022741"/>
    </source>
</evidence>
<dbReference type="Gene3D" id="3.40.50.300">
    <property type="entry name" value="P-loop containing nucleotide triphosphate hydrolases"/>
    <property type="match status" value="1"/>
</dbReference>
<keyword evidence="2 3" id="KW-0067">ATP-binding</keyword>
<dbReference type="EMBL" id="JACYXT010000001">
    <property type="protein sequence ID" value="MBD9721953.1"/>
    <property type="molecule type" value="Genomic_DNA"/>
</dbReference>
<keyword evidence="5" id="KW-0812">Transmembrane</keyword>
<dbReference type="GO" id="GO:0005524">
    <property type="term" value="F:ATP binding"/>
    <property type="evidence" value="ECO:0007669"/>
    <property type="project" value="UniProtKB-UniRule"/>
</dbReference>
<comment type="caution">
    <text evidence="7">The sequence shown here is derived from an EMBL/GenBank/DDBJ whole genome shotgun (WGS) entry which is preliminary data.</text>
</comment>
<feature type="region of interest" description="Disordered" evidence="4">
    <location>
        <begin position="1"/>
        <end position="20"/>
    </location>
</feature>
<dbReference type="GO" id="GO:0003677">
    <property type="term" value="F:DNA binding"/>
    <property type="evidence" value="ECO:0007669"/>
    <property type="project" value="InterPro"/>
</dbReference>
<dbReference type="Proteomes" id="UP000661025">
    <property type="component" value="Unassembled WGS sequence"/>
</dbReference>
<feature type="transmembrane region" description="Helical" evidence="5">
    <location>
        <begin position="132"/>
        <end position="150"/>
    </location>
</feature>
<evidence type="ECO:0000256" key="2">
    <source>
        <dbReference type="ARBA" id="ARBA00022840"/>
    </source>
</evidence>
<feature type="binding site" evidence="3">
    <location>
        <begin position="329"/>
        <end position="336"/>
    </location>
    <ligand>
        <name>ATP</name>
        <dbReference type="ChEBI" id="CHEBI:30616"/>
    </ligand>
</feature>
<dbReference type="RefSeq" id="WP_192359019.1">
    <property type="nucleotide sequence ID" value="NZ_CP119182.1"/>
</dbReference>
<keyword evidence="1 3" id="KW-0547">Nucleotide-binding</keyword>
<reference evidence="7" key="1">
    <citation type="submission" date="2020-09" db="EMBL/GenBank/DDBJ databases">
        <title>Streptomyces canutascabiei sp. nov., which causes potato common scab and is distributed across the world.</title>
        <authorList>
            <person name="Nguyen H.P."/>
            <person name="Weisberg A.J."/>
            <person name="Chang J.H."/>
            <person name="Clarke C.R."/>
        </authorList>
    </citation>
    <scope>NUCLEOTIDE SEQUENCE</scope>
    <source>
        <strain evidence="7">ID-01-6.2a</strain>
    </source>
</reference>
<evidence type="ECO:0000256" key="3">
    <source>
        <dbReference type="PROSITE-ProRule" id="PRU00289"/>
    </source>
</evidence>
<feature type="domain" description="FtsK" evidence="6">
    <location>
        <begin position="304"/>
        <end position="496"/>
    </location>
</feature>
<name>A0A927KYV7_9ACTN</name>
<dbReference type="GeneID" id="79929234"/>
<dbReference type="SUPFAM" id="SSF52540">
    <property type="entry name" value="P-loop containing nucleoside triphosphate hydrolases"/>
    <property type="match status" value="1"/>
</dbReference>
<organism evidence="7 8">
    <name type="scientific">Streptomyces caniscabiei</name>
    <dbReference type="NCBI Taxonomy" id="2746961"/>
    <lineage>
        <taxon>Bacteria</taxon>
        <taxon>Bacillati</taxon>
        <taxon>Actinomycetota</taxon>
        <taxon>Actinomycetes</taxon>
        <taxon>Kitasatosporales</taxon>
        <taxon>Streptomycetaceae</taxon>
        <taxon>Streptomyces</taxon>
    </lineage>
</organism>
<dbReference type="InterPro" id="IPR027417">
    <property type="entry name" value="P-loop_NTPase"/>
</dbReference>